<proteinExistence type="predicted"/>
<protein>
    <recommendedName>
        <fullName evidence="3">Transposase</fullName>
    </recommendedName>
</protein>
<dbReference type="EMBL" id="SZZP01000004">
    <property type="protein sequence ID" value="TKV82209.1"/>
    <property type="molecule type" value="Genomic_DNA"/>
</dbReference>
<sequence length="76" mass="8740">MPDLEYIRGEIDRMRVQVGRQRREILILQRAVISTAAAEALLDRMLEKIDGLCAQRDQLKKELPKPKPKALGGRSW</sequence>
<name>A0A4U6S3K8_BRAEL</name>
<comment type="caution">
    <text evidence="1">The sequence shown here is derived from an EMBL/GenBank/DDBJ whole genome shotgun (WGS) entry which is preliminary data.</text>
</comment>
<accession>A0A4U6S3K8</accession>
<evidence type="ECO:0000313" key="2">
    <source>
        <dbReference type="Proteomes" id="UP000305095"/>
    </source>
</evidence>
<dbReference type="Proteomes" id="UP000305095">
    <property type="component" value="Unassembled WGS sequence"/>
</dbReference>
<reference evidence="1 2" key="1">
    <citation type="submission" date="2019-05" db="EMBL/GenBank/DDBJ databases">
        <title>Draft Genome of Bradyrhizobium elkanii strain SEMIA 938, Used in Commercial Inoculants for Lupinus spp. in Brazil.</title>
        <authorList>
            <person name="Hungria M."/>
            <person name="Delamuta J.R.M."/>
            <person name="Ribeiro R.A."/>
            <person name="Nogueira M.A."/>
        </authorList>
    </citation>
    <scope>NUCLEOTIDE SEQUENCE [LARGE SCALE GENOMIC DNA]</scope>
    <source>
        <strain evidence="1 2">Semia 938</strain>
    </source>
</reference>
<organism evidence="1 2">
    <name type="scientific">Bradyrhizobium elkanii</name>
    <dbReference type="NCBI Taxonomy" id="29448"/>
    <lineage>
        <taxon>Bacteria</taxon>
        <taxon>Pseudomonadati</taxon>
        <taxon>Pseudomonadota</taxon>
        <taxon>Alphaproteobacteria</taxon>
        <taxon>Hyphomicrobiales</taxon>
        <taxon>Nitrobacteraceae</taxon>
        <taxon>Bradyrhizobium</taxon>
    </lineage>
</organism>
<evidence type="ECO:0008006" key="3">
    <source>
        <dbReference type="Google" id="ProtNLM"/>
    </source>
</evidence>
<evidence type="ECO:0000313" key="1">
    <source>
        <dbReference type="EMBL" id="TKV82209.1"/>
    </source>
</evidence>
<dbReference type="RefSeq" id="WP_137477433.1">
    <property type="nucleotide sequence ID" value="NZ_SZZP01000004.1"/>
</dbReference>
<dbReference type="AlphaFoldDB" id="A0A4U6S3K8"/>
<gene>
    <name evidence="1" type="ORF">FDV58_06825</name>
</gene>